<comment type="caution">
    <text evidence="1">The sequence shown here is derived from an EMBL/GenBank/DDBJ whole genome shotgun (WGS) entry which is preliminary data.</text>
</comment>
<accession>A0ABS9MCV7</accession>
<reference evidence="1 2" key="1">
    <citation type="submission" date="2022-01" db="EMBL/GenBank/DDBJ databases">
        <title>Collection of gut derived symbiotic bacterial strains cultured from healthy donors.</title>
        <authorList>
            <person name="Lin H."/>
            <person name="Kohout C."/>
            <person name="Waligurski E."/>
            <person name="Pamer E.G."/>
        </authorList>
    </citation>
    <scope>NUCLEOTIDE SEQUENCE [LARGE SCALE GENOMIC DNA]</scope>
    <source>
        <strain evidence="1 2">DFI.3.7</strain>
    </source>
</reference>
<gene>
    <name evidence="1" type="ORF">L0P79_16510</name>
</gene>
<evidence type="ECO:0000313" key="2">
    <source>
        <dbReference type="Proteomes" id="UP001200313"/>
    </source>
</evidence>
<dbReference type="Proteomes" id="UP001200313">
    <property type="component" value="Unassembled WGS sequence"/>
</dbReference>
<dbReference type="EMBL" id="JAKNJB010000040">
    <property type="protein sequence ID" value="MCG4528649.1"/>
    <property type="molecule type" value="Genomic_DNA"/>
</dbReference>
<evidence type="ECO:0000313" key="1">
    <source>
        <dbReference type="EMBL" id="MCG4528649.1"/>
    </source>
</evidence>
<name>A0ABS9MCV7_9FIRM</name>
<protein>
    <submittedName>
        <fullName evidence="1">Uncharacterized protein</fullName>
    </submittedName>
</protein>
<sequence length="100" mass="11451">MNKEEQLLVYLKGFCLGRARRIGSKELQRALNLSGSDLRKYVSRLRRKREPIASDQNGYYYAQTSGEVYSTIRYLKKIRAGLDAVILGLEESLDDFSSGR</sequence>
<organism evidence="1 2">
    <name type="scientific">Intestinimonas massiliensis</name>
    <name type="common">ex Afouda et al. 2020</name>
    <dbReference type="NCBI Taxonomy" id="1673721"/>
    <lineage>
        <taxon>Bacteria</taxon>
        <taxon>Bacillati</taxon>
        <taxon>Bacillota</taxon>
        <taxon>Clostridia</taxon>
        <taxon>Eubacteriales</taxon>
        <taxon>Intestinimonas</taxon>
    </lineage>
</organism>
<dbReference type="RefSeq" id="WP_238074941.1">
    <property type="nucleotide sequence ID" value="NZ_JAKNJB010000040.1"/>
</dbReference>
<proteinExistence type="predicted"/>
<keyword evidence="2" id="KW-1185">Reference proteome</keyword>